<keyword evidence="4" id="KW-0808">Transferase</keyword>
<evidence type="ECO:0000256" key="6">
    <source>
        <dbReference type="ARBA" id="ARBA00022777"/>
    </source>
</evidence>
<dbReference type="SMART" id="SM00086">
    <property type="entry name" value="PAC"/>
    <property type="match status" value="1"/>
</dbReference>
<dbReference type="InterPro" id="IPR036890">
    <property type="entry name" value="HATPase_C_sf"/>
</dbReference>
<evidence type="ECO:0000256" key="7">
    <source>
        <dbReference type="ARBA" id="ARBA00022840"/>
    </source>
</evidence>
<protein>
    <recommendedName>
        <fullName evidence="2">histidine kinase</fullName>
        <ecNumber evidence="2">2.7.13.3</ecNumber>
    </recommendedName>
</protein>
<keyword evidence="7" id="KW-0067">ATP-binding</keyword>
<dbReference type="SMART" id="SM00388">
    <property type="entry name" value="HisKA"/>
    <property type="match status" value="1"/>
</dbReference>
<gene>
    <name evidence="12" type="ORF">AWH49_07085</name>
</gene>
<dbReference type="RefSeq" id="WP_063964431.1">
    <property type="nucleotide sequence ID" value="NZ_JBCNAN010000006.1"/>
</dbReference>
<sequence length="482" mass="55122">MDKLLKLECQKQELRSANRFTHVKDNQFEEICGHVAEGVLFVDDEWGLTYINEQYESLLGVDSGALIGKNIWSVFPEWSGSLYERNLQEVAATRQVMKFEIFSKMYSRYFEICVFPQPTGLSIFMKDIHDQHMMCTRLREIEQRMIEMSENIREMFCIYTVGDIEILYISEAFEEIWGIKRETIYKNPLSLIETVCLEDRDMFIRQLHHPEGTFDYQIIRADGCIRWIRSRQNVVYNNQDEPVRVISVSEDITELKEKEELIHNADTLGAIGQLAAGIAHEIRNPMTAIKGFVQLWQQETFNPYSEIILSELARVEFIMNEFLMLAKPQKTKKMNAVNLHALIDEVVTFMRAEASLKDIEIKMDIEGSLPLIEAEPKQIKQVMINLIKNGMEAMSDGGCVVVSATCVQESVLIHIIDQGVGIPKEAIPRLGEAFYSNKEKGTGLGLMVSMKMIAHHNGNLSFTSEEGKGTKATITLPVNKET</sequence>
<evidence type="ECO:0000313" key="13">
    <source>
        <dbReference type="Proteomes" id="UP000076935"/>
    </source>
</evidence>
<organism evidence="12 13">
    <name type="scientific">Domibacillus aminovorans</name>
    <dbReference type="NCBI Taxonomy" id="29332"/>
    <lineage>
        <taxon>Bacteria</taxon>
        <taxon>Bacillati</taxon>
        <taxon>Bacillota</taxon>
        <taxon>Bacilli</taxon>
        <taxon>Bacillales</taxon>
        <taxon>Bacillaceae</taxon>
        <taxon>Domibacillus</taxon>
    </lineage>
</organism>
<feature type="domain" description="PAS" evidence="10">
    <location>
        <begin position="24"/>
        <end position="70"/>
    </location>
</feature>
<dbReference type="PROSITE" id="PS50112">
    <property type="entry name" value="PAS"/>
    <property type="match status" value="1"/>
</dbReference>
<dbReference type="PRINTS" id="PR00344">
    <property type="entry name" value="BCTRLSENSOR"/>
</dbReference>
<dbReference type="InterPro" id="IPR003594">
    <property type="entry name" value="HATPase_dom"/>
</dbReference>
<dbReference type="Gene3D" id="3.30.450.20">
    <property type="entry name" value="PAS domain"/>
    <property type="match status" value="2"/>
</dbReference>
<dbReference type="InterPro" id="IPR036097">
    <property type="entry name" value="HisK_dim/P_sf"/>
</dbReference>
<dbReference type="STRING" id="29332.AWH48_02355"/>
<dbReference type="Pfam" id="PF08448">
    <property type="entry name" value="PAS_4"/>
    <property type="match status" value="1"/>
</dbReference>
<comment type="catalytic activity">
    <reaction evidence="1">
        <text>ATP + protein L-histidine = ADP + protein N-phospho-L-histidine.</text>
        <dbReference type="EC" id="2.7.13.3"/>
    </reaction>
</comment>
<dbReference type="PANTHER" id="PTHR43065">
    <property type="entry name" value="SENSOR HISTIDINE KINASE"/>
    <property type="match status" value="1"/>
</dbReference>
<evidence type="ECO:0000256" key="3">
    <source>
        <dbReference type="ARBA" id="ARBA00022553"/>
    </source>
</evidence>
<keyword evidence="13" id="KW-1185">Reference proteome</keyword>
<dbReference type="InterPro" id="IPR005467">
    <property type="entry name" value="His_kinase_dom"/>
</dbReference>
<dbReference type="GO" id="GO:0000155">
    <property type="term" value="F:phosphorelay sensor kinase activity"/>
    <property type="evidence" value="ECO:0007669"/>
    <property type="project" value="InterPro"/>
</dbReference>
<dbReference type="Gene3D" id="3.30.565.10">
    <property type="entry name" value="Histidine kinase-like ATPase, C-terminal domain"/>
    <property type="match status" value="1"/>
</dbReference>
<comment type="caution">
    <text evidence="12">The sequence shown here is derived from an EMBL/GenBank/DDBJ whole genome shotgun (WGS) entry which is preliminary data.</text>
</comment>
<dbReference type="AlphaFoldDB" id="A0A177LBM3"/>
<dbReference type="EC" id="2.7.13.3" evidence="2"/>
<dbReference type="InterPro" id="IPR000700">
    <property type="entry name" value="PAS-assoc_C"/>
</dbReference>
<evidence type="ECO:0000256" key="1">
    <source>
        <dbReference type="ARBA" id="ARBA00000085"/>
    </source>
</evidence>
<dbReference type="NCBIfam" id="TIGR00229">
    <property type="entry name" value="sensory_box"/>
    <property type="match status" value="2"/>
</dbReference>
<name>A0A177LBM3_9BACI</name>
<feature type="domain" description="Histidine kinase" evidence="9">
    <location>
        <begin position="277"/>
        <end position="480"/>
    </location>
</feature>
<dbReference type="GO" id="GO:0005524">
    <property type="term" value="F:ATP binding"/>
    <property type="evidence" value="ECO:0007669"/>
    <property type="project" value="UniProtKB-KW"/>
</dbReference>
<dbReference type="InterPro" id="IPR013656">
    <property type="entry name" value="PAS_4"/>
</dbReference>
<dbReference type="Gene3D" id="1.10.287.130">
    <property type="match status" value="1"/>
</dbReference>
<evidence type="ECO:0000259" key="10">
    <source>
        <dbReference type="PROSITE" id="PS50112"/>
    </source>
</evidence>
<dbReference type="SUPFAM" id="SSF47384">
    <property type="entry name" value="Homodimeric domain of signal transducing histidine kinase"/>
    <property type="match status" value="1"/>
</dbReference>
<dbReference type="PROSITE" id="PS50113">
    <property type="entry name" value="PAC"/>
    <property type="match status" value="1"/>
</dbReference>
<dbReference type="InterPro" id="IPR003661">
    <property type="entry name" value="HisK_dim/P_dom"/>
</dbReference>
<feature type="domain" description="PAC" evidence="11">
    <location>
        <begin position="212"/>
        <end position="264"/>
    </location>
</feature>
<dbReference type="SUPFAM" id="SSF55785">
    <property type="entry name" value="PYP-like sensor domain (PAS domain)"/>
    <property type="match status" value="2"/>
</dbReference>
<dbReference type="PANTHER" id="PTHR43065:SF10">
    <property type="entry name" value="PEROXIDE STRESS-ACTIVATED HISTIDINE KINASE MAK3"/>
    <property type="match status" value="1"/>
</dbReference>
<dbReference type="CDD" id="cd00082">
    <property type="entry name" value="HisKA"/>
    <property type="match status" value="1"/>
</dbReference>
<keyword evidence="5" id="KW-0547">Nucleotide-binding</keyword>
<evidence type="ECO:0000256" key="5">
    <source>
        <dbReference type="ARBA" id="ARBA00022741"/>
    </source>
</evidence>
<evidence type="ECO:0000256" key="8">
    <source>
        <dbReference type="ARBA" id="ARBA00023012"/>
    </source>
</evidence>
<dbReference type="Pfam" id="PF00512">
    <property type="entry name" value="HisKA"/>
    <property type="match status" value="1"/>
</dbReference>
<dbReference type="CDD" id="cd00075">
    <property type="entry name" value="HATPase"/>
    <property type="match status" value="1"/>
</dbReference>
<evidence type="ECO:0000259" key="11">
    <source>
        <dbReference type="PROSITE" id="PS50113"/>
    </source>
</evidence>
<dbReference type="Proteomes" id="UP000076935">
    <property type="component" value="Unassembled WGS sequence"/>
</dbReference>
<dbReference type="EMBL" id="LQWY01000003">
    <property type="protein sequence ID" value="OAH63098.1"/>
    <property type="molecule type" value="Genomic_DNA"/>
</dbReference>
<dbReference type="Pfam" id="PF02518">
    <property type="entry name" value="HATPase_c"/>
    <property type="match status" value="1"/>
</dbReference>
<dbReference type="SMART" id="SM00091">
    <property type="entry name" value="PAS"/>
    <property type="match status" value="2"/>
</dbReference>
<dbReference type="SUPFAM" id="SSF55874">
    <property type="entry name" value="ATPase domain of HSP90 chaperone/DNA topoisomerase II/histidine kinase"/>
    <property type="match status" value="1"/>
</dbReference>
<dbReference type="Pfam" id="PF08447">
    <property type="entry name" value="PAS_3"/>
    <property type="match status" value="1"/>
</dbReference>
<keyword evidence="8" id="KW-0902">Two-component regulatory system</keyword>
<keyword evidence="3" id="KW-0597">Phosphoprotein</keyword>
<evidence type="ECO:0000313" key="12">
    <source>
        <dbReference type="EMBL" id="OAH63098.1"/>
    </source>
</evidence>
<dbReference type="CDD" id="cd00130">
    <property type="entry name" value="PAS"/>
    <property type="match status" value="2"/>
</dbReference>
<dbReference type="InterPro" id="IPR035965">
    <property type="entry name" value="PAS-like_dom_sf"/>
</dbReference>
<keyword evidence="6" id="KW-0418">Kinase</keyword>
<accession>A0A177LBM3</accession>
<evidence type="ECO:0000256" key="4">
    <source>
        <dbReference type="ARBA" id="ARBA00022679"/>
    </source>
</evidence>
<proteinExistence type="predicted"/>
<evidence type="ECO:0000259" key="9">
    <source>
        <dbReference type="PROSITE" id="PS50109"/>
    </source>
</evidence>
<dbReference type="InterPro" id="IPR013655">
    <property type="entry name" value="PAS_fold_3"/>
</dbReference>
<dbReference type="SMART" id="SM00387">
    <property type="entry name" value="HATPase_c"/>
    <property type="match status" value="1"/>
</dbReference>
<evidence type="ECO:0000256" key="2">
    <source>
        <dbReference type="ARBA" id="ARBA00012438"/>
    </source>
</evidence>
<dbReference type="InterPro" id="IPR004358">
    <property type="entry name" value="Sig_transdc_His_kin-like_C"/>
</dbReference>
<reference evidence="12 13" key="1">
    <citation type="submission" date="2016-01" db="EMBL/GenBank/DDBJ databases">
        <title>Investigation of taxonomic status of Bacillus aminovorans.</title>
        <authorList>
            <person name="Verma A."/>
            <person name="Pal Y."/>
            <person name="Krishnamurthi S."/>
        </authorList>
    </citation>
    <scope>NUCLEOTIDE SEQUENCE [LARGE SCALE GENOMIC DNA]</scope>
    <source>
        <strain evidence="12 13">DSM 1314</strain>
    </source>
</reference>
<dbReference type="InterPro" id="IPR001610">
    <property type="entry name" value="PAC"/>
</dbReference>
<dbReference type="PROSITE" id="PS50109">
    <property type="entry name" value="HIS_KIN"/>
    <property type="match status" value="1"/>
</dbReference>
<dbReference type="InterPro" id="IPR000014">
    <property type="entry name" value="PAS"/>
</dbReference>